<evidence type="ECO:0000256" key="1">
    <source>
        <dbReference type="ARBA" id="ARBA00006739"/>
    </source>
</evidence>
<dbReference type="EC" id="2.-.-.-" evidence="5"/>
<dbReference type="InterPro" id="IPR001173">
    <property type="entry name" value="Glyco_trans_2-like"/>
</dbReference>
<proteinExistence type="inferred from homology"/>
<dbReference type="STRING" id="1331007.AALB_2829"/>
<keyword evidence="2" id="KW-0328">Glycosyltransferase</keyword>
<evidence type="ECO:0000313" key="5">
    <source>
        <dbReference type="EMBL" id="GAD02749.1"/>
    </source>
</evidence>
<organism evidence="5 6">
    <name type="scientific">Agarivorans albus MKT 106</name>
    <dbReference type="NCBI Taxonomy" id="1331007"/>
    <lineage>
        <taxon>Bacteria</taxon>
        <taxon>Pseudomonadati</taxon>
        <taxon>Pseudomonadota</taxon>
        <taxon>Gammaproteobacteria</taxon>
        <taxon>Alteromonadales</taxon>
        <taxon>Alteromonadaceae</taxon>
        <taxon>Agarivorans</taxon>
    </lineage>
</organism>
<protein>
    <submittedName>
        <fullName evidence="5">dTDP-rhamnosyl transferase RfbF</fullName>
        <ecNumber evidence="5">2.-.-.-</ecNumber>
    </submittedName>
</protein>
<evidence type="ECO:0000256" key="2">
    <source>
        <dbReference type="ARBA" id="ARBA00022676"/>
    </source>
</evidence>
<dbReference type="InterPro" id="IPR029044">
    <property type="entry name" value="Nucleotide-diphossugar_trans"/>
</dbReference>
<evidence type="ECO:0000313" key="6">
    <source>
        <dbReference type="Proteomes" id="UP000014461"/>
    </source>
</evidence>
<gene>
    <name evidence="5" type="ORF">AALB_2829</name>
</gene>
<dbReference type="EMBL" id="BARX01000019">
    <property type="protein sequence ID" value="GAD02749.1"/>
    <property type="molecule type" value="Genomic_DNA"/>
</dbReference>
<dbReference type="PANTHER" id="PTHR43179:SF12">
    <property type="entry name" value="GALACTOFURANOSYLTRANSFERASE GLFT2"/>
    <property type="match status" value="1"/>
</dbReference>
<keyword evidence="6" id="KW-1185">Reference proteome</keyword>
<dbReference type="CDD" id="cd02526">
    <property type="entry name" value="GT2_RfbF_like"/>
    <property type="match status" value="1"/>
</dbReference>
<keyword evidence="3 5" id="KW-0808">Transferase</keyword>
<dbReference type="Gene3D" id="3.90.550.10">
    <property type="entry name" value="Spore Coat Polysaccharide Biosynthesis Protein SpsA, Chain A"/>
    <property type="match status" value="1"/>
</dbReference>
<dbReference type="Pfam" id="PF00535">
    <property type="entry name" value="Glycos_transf_2"/>
    <property type="match status" value="1"/>
</dbReference>
<dbReference type="SUPFAM" id="SSF53448">
    <property type="entry name" value="Nucleotide-diphospho-sugar transferases"/>
    <property type="match status" value="1"/>
</dbReference>
<dbReference type="GO" id="GO:0016757">
    <property type="term" value="F:glycosyltransferase activity"/>
    <property type="evidence" value="ECO:0007669"/>
    <property type="project" value="UniProtKB-KW"/>
</dbReference>
<evidence type="ECO:0000259" key="4">
    <source>
        <dbReference type="Pfam" id="PF00535"/>
    </source>
</evidence>
<name>R9PN29_AGAAL</name>
<dbReference type="InterPro" id="IPR006446">
    <property type="entry name" value="RhaTrfase"/>
</dbReference>
<feature type="domain" description="Glycosyltransferase 2-like" evidence="4">
    <location>
        <begin position="6"/>
        <end position="126"/>
    </location>
</feature>
<dbReference type="PANTHER" id="PTHR43179">
    <property type="entry name" value="RHAMNOSYLTRANSFERASE WBBL"/>
    <property type="match status" value="1"/>
</dbReference>
<dbReference type="AlphaFoldDB" id="R9PN29"/>
<comment type="similarity">
    <text evidence="1">Belongs to the glycosyltransferase 2 family.</text>
</comment>
<evidence type="ECO:0000256" key="3">
    <source>
        <dbReference type="ARBA" id="ARBA00022679"/>
    </source>
</evidence>
<sequence>MNLYSVIVCYNPDWNHVLSNLIQVLSKSGVKAVVVDNSDESLELTGDCDFEYLSFNVNLGIAEAQNRGIKLALNQGAQAIVFFDQDSLIKEGFIQTLISPVIDKDEDIVAPIFKSIKYGFYYDILSCLPSGGLKKIPPEKGRDFYTNIAISSGTVVNSSVFSKVGLMNSELFIDYVDTEWCLRAYHYGFKVYVNTSAVMEHEIGDHTISIGRYSVPVHSPQRRYYRLRNSFILARFTHVPRKLMIREVIFSFLHHLVLIYFEGKKIDYLKSMYCGVRDGVLNRSGKHDLCE</sequence>
<dbReference type="NCBIfam" id="TIGR01556">
    <property type="entry name" value="rhamnosyltran"/>
    <property type="match status" value="1"/>
</dbReference>
<reference evidence="5" key="1">
    <citation type="journal article" date="2013" name="Genome Announc.">
        <title>Draft Genome Sequence of Agarivorans albus Strain MKT 106T, an Agarolytic Marine Bacterium.</title>
        <authorList>
            <person name="Yasuike M."/>
            <person name="Nakamura Y."/>
            <person name="Kai W."/>
            <person name="Fujiwara A."/>
            <person name="Fukui Y."/>
            <person name="Satomi M."/>
            <person name="Sano M."/>
        </authorList>
    </citation>
    <scope>NUCLEOTIDE SEQUENCE [LARGE SCALE GENOMIC DNA]</scope>
</reference>
<comment type="caution">
    <text evidence="5">The sequence shown here is derived from an EMBL/GenBank/DDBJ whole genome shotgun (WGS) entry which is preliminary data.</text>
</comment>
<dbReference type="Proteomes" id="UP000014461">
    <property type="component" value="Unassembled WGS sequence"/>
</dbReference>
<accession>R9PN29</accession>